<dbReference type="PANTHER" id="PTHR34451:SF7">
    <property type="entry name" value="PHD FINGER FAMILY PROTEIN"/>
    <property type="match status" value="1"/>
</dbReference>
<dbReference type="Gramene" id="PHT62552">
    <property type="protein sequence ID" value="PHT62552"/>
    <property type="gene ID" value="T459_33612"/>
</dbReference>
<feature type="region of interest" description="Disordered" evidence="4">
    <location>
        <begin position="277"/>
        <end position="344"/>
    </location>
</feature>
<dbReference type="InterPro" id="IPR011011">
    <property type="entry name" value="Znf_FYVE_PHD"/>
</dbReference>
<evidence type="ECO:0000256" key="2">
    <source>
        <dbReference type="ARBA" id="ARBA00022771"/>
    </source>
</evidence>
<feature type="compositionally biased region" description="Polar residues" evidence="4">
    <location>
        <begin position="328"/>
        <end position="344"/>
    </location>
</feature>
<proteinExistence type="predicted"/>
<evidence type="ECO:0000256" key="1">
    <source>
        <dbReference type="ARBA" id="ARBA00022723"/>
    </source>
</evidence>
<evidence type="ECO:0008006" key="7">
    <source>
        <dbReference type="Google" id="ProtNLM"/>
    </source>
</evidence>
<dbReference type="STRING" id="4072.A0A1U8DV19"/>
<keyword evidence="2" id="KW-0863">Zinc-finger</keyword>
<keyword evidence="1" id="KW-0479">Metal-binding</keyword>
<reference evidence="5 6" key="1">
    <citation type="journal article" date="2014" name="Nat. Genet.">
        <title>Genome sequence of the hot pepper provides insights into the evolution of pungency in Capsicum species.</title>
        <authorList>
            <person name="Kim S."/>
            <person name="Park M."/>
            <person name="Yeom S.I."/>
            <person name="Kim Y.M."/>
            <person name="Lee J.M."/>
            <person name="Lee H.A."/>
            <person name="Seo E."/>
            <person name="Choi J."/>
            <person name="Cheong K."/>
            <person name="Kim K.T."/>
            <person name="Jung K."/>
            <person name="Lee G.W."/>
            <person name="Oh S.K."/>
            <person name="Bae C."/>
            <person name="Kim S.B."/>
            <person name="Lee H.Y."/>
            <person name="Kim S.Y."/>
            <person name="Kim M.S."/>
            <person name="Kang B.C."/>
            <person name="Jo Y.D."/>
            <person name="Yang H.B."/>
            <person name="Jeong H.J."/>
            <person name="Kang W.H."/>
            <person name="Kwon J.K."/>
            <person name="Shin C."/>
            <person name="Lim J.Y."/>
            <person name="Park J.H."/>
            <person name="Huh J.H."/>
            <person name="Kim J.S."/>
            <person name="Kim B.D."/>
            <person name="Cohen O."/>
            <person name="Paran I."/>
            <person name="Suh M.C."/>
            <person name="Lee S.B."/>
            <person name="Kim Y.K."/>
            <person name="Shin Y."/>
            <person name="Noh S.J."/>
            <person name="Park J."/>
            <person name="Seo Y.S."/>
            <person name="Kwon S.Y."/>
            <person name="Kim H.A."/>
            <person name="Park J.M."/>
            <person name="Kim H.J."/>
            <person name="Choi S.B."/>
            <person name="Bosland P.W."/>
            <person name="Reeves G."/>
            <person name="Jo S.H."/>
            <person name="Lee B.W."/>
            <person name="Cho H.T."/>
            <person name="Choi H.S."/>
            <person name="Lee M.S."/>
            <person name="Yu Y."/>
            <person name="Do Choi Y."/>
            <person name="Park B.S."/>
            <person name="van Deynze A."/>
            <person name="Ashrafi H."/>
            <person name="Hill T."/>
            <person name="Kim W.T."/>
            <person name="Pai H.S."/>
            <person name="Ahn H.K."/>
            <person name="Yeam I."/>
            <person name="Giovannoni J.J."/>
            <person name="Rose J.K."/>
            <person name="Sorensen I."/>
            <person name="Lee S.J."/>
            <person name="Kim R.W."/>
            <person name="Choi I.Y."/>
            <person name="Choi B.S."/>
            <person name="Lim J.S."/>
            <person name="Lee Y.H."/>
            <person name="Choi D."/>
        </authorList>
    </citation>
    <scope>NUCLEOTIDE SEQUENCE [LARGE SCALE GENOMIC DNA]</scope>
    <source>
        <strain evidence="6">cv. CM334</strain>
    </source>
</reference>
<evidence type="ECO:0000313" key="6">
    <source>
        <dbReference type="Proteomes" id="UP000222542"/>
    </source>
</evidence>
<accession>A0A1U8DV19</accession>
<dbReference type="GO" id="GO:0008270">
    <property type="term" value="F:zinc ion binding"/>
    <property type="evidence" value="ECO:0007669"/>
    <property type="project" value="UniProtKB-KW"/>
</dbReference>
<dbReference type="OrthoDB" id="692041at2759"/>
<feature type="compositionally biased region" description="Basic and acidic residues" evidence="4">
    <location>
        <begin position="296"/>
        <end position="311"/>
    </location>
</feature>
<organism evidence="5 6">
    <name type="scientific">Capsicum annuum</name>
    <name type="common">Capsicum pepper</name>
    <dbReference type="NCBI Taxonomy" id="4072"/>
    <lineage>
        <taxon>Eukaryota</taxon>
        <taxon>Viridiplantae</taxon>
        <taxon>Streptophyta</taxon>
        <taxon>Embryophyta</taxon>
        <taxon>Tracheophyta</taxon>
        <taxon>Spermatophyta</taxon>
        <taxon>Magnoliopsida</taxon>
        <taxon>eudicotyledons</taxon>
        <taxon>Gunneridae</taxon>
        <taxon>Pentapetalae</taxon>
        <taxon>asterids</taxon>
        <taxon>lamiids</taxon>
        <taxon>Solanales</taxon>
        <taxon>Solanaceae</taxon>
        <taxon>Solanoideae</taxon>
        <taxon>Capsiceae</taxon>
        <taxon>Capsicum</taxon>
    </lineage>
</organism>
<protein>
    <recommendedName>
        <fullName evidence="7">Zinc finger PHD-type domain-containing protein</fullName>
    </recommendedName>
</protein>
<dbReference type="Proteomes" id="UP000222542">
    <property type="component" value="Unassembled WGS sequence"/>
</dbReference>
<dbReference type="PANTHER" id="PTHR34451">
    <property type="entry name" value="PHD FINGER FAMILY PROTEIN"/>
    <property type="match status" value="1"/>
</dbReference>
<dbReference type="SUPFAM" id="SSF57903">
    <property type="entry name" value="FYVE/PHD zinc finger"/>
    <property type="match status" value="1"/>
</dbReference>
<keyword evidence="6" id="KW-1185">Reference proteome</keyword>
<evidence type="ECO:0000256" key="4">
    <source>
        <dbReference type="SAM" id="MobiDB-lite"/>
    </source>
</evidence>
<comment type="caution">
    <text evidence="5">The sequence shown here is derived from an EMBL/GenBank/DDBJ whole genome shotgun (WGS) entry which is preliminary data.</text>
</comment>
<evidence type="ECO:0000313" key="5">
    <source>
        <dbReference type="EMBL" id="PHT62552.1"/>
    </source>
</evidence>
<keyword evidence="3" id="KW-0862">Zinc</keyword>
<sequence>MIRQNGTAVPTTCGNCTVEERWFLHHILHRGIFRRICTNCVLKLNSQSFCPTCFLIYSPSPPSSSTSNGLISCFKCYSLSHNSCVGVNPPHPYLCPLCVNPSSPVFSLKKGKEVGFDNEEGRVVDMKAAKVLLTAAKIAAASLNRAALAARVEAERRAKEAAFTRKRAREAIEHVAYLTAREKLQKKDVVPLLHSNGPGFVGGNVINRGGNQCQSMVLAALPAEEEIVGNADRLDGSSEVLVALNAVDLKGKSPITGLPAGKSGSAMAAEMNGVAMETPSSATRGELVRNHSGATRVEDGKPGEVERENGQREMVNSGMVSGKDQDQRMVNSNGGKANGSHPQL</sequence>
<name>A0A1U8DV19_CAPAN</name>
<dbReference type="KEGG" id="cann:107839747"/>
<evidence type="ECO:0000256" key="3">
    <source>
        <dbReference type="ARBA" id="ARBA00022833"/>
    </source>
</evidence>
<gene>
    <name evidence="5" type="ORF">T459_33612</name>
</gene>
<dbReference type="AlphaFoldDB" id="A0A1U8DV19"/>
<reference evidence="5 6" key="2">
    <citation type="journal article" date="2017" name="Genome Biol.">
        <title>New reference genome sequences of hot pepper reveal the massive evolution of plant disease-resistance genes by retroduplication.</title>
        <authorList>
            <person name="Kim S."/>
            <person name="Park J."/>
            <person name="Yeom S.I."/>
            <person name="Kim Y.M."/>
            <person name="Seo E."/>
            <person name="Kim K.T."/>
            <person name="Kim M.S."/>
            <person name="Lee J.M."/>
            <person name="Cheong K."/>
            <person name="Shin H.S."/>
            <person name="Kim S.B."/>
            <person name="Han K."/>
            <person name="Lee J."/>
            <person name="Park M."/>
            <person name="Lee H.A."/>
            <person name="Lee H.Y."/>
            <person name="Lee Y."/>
            <person name="Oh S."/>
            <person name="Lee J.H."/>
            <person name="Choi E."/>
            <person name="Choi E."/>
            <person name="Lee S.E."/>
            <person name="Jeon J."/>
            <person name="Kim H."/>
            <person name="Choi G."/>
            <person name="Song H."/>
            <person name="Lee J."/>
            <person name="Lee S.C."/>
            <person name="Kwon J.K."/>
            <person name="Lee H.Y."/>
            <person name="Koo N."/>
            <person name="Hong Y."/>
            <person name="Kim R.W."/>
            <person name="Kang W.H."/>
            <person name="Huh J.H."/>
            <person name="Kang B.C."/>
            <person name="Yang T.J."/>
            <person name="Lee Y.H."/>
            <person name="Bennetzen J.L."/>
            <person name="Choi D."/>
        </authorList>
    </citation>
    <scope>NUCLEOTIDE SEQUENCE [LARGE SCALE GENOMIC DNA]</scope>
    <source>
        <strain evidence="6">cv. CM334</strain>
    </source>
</reference>
<dbReference type="EMBL" id="AYRZ02000072">
    <property type="protein sequence ID" value="PHT62552.1"/>
    <property type="molecule type" value="Genomic_DNA"/>
</dbReference>
<dbReference type="OMA" id="EMNGVAM"/>